<feature type="region of interest" description="Disordered" evidence="1">
    <location>
        <begin position="115"/>
        <end position="143"/>
    </location>
</feature>
<keyword evidence="4" id="KW-1185">Reference proteome</keyword>
<evidence type="ECO:0000256" key="1">
    <source>
        <dbReference type="SAM" id="MobiDB-lite"/>
    </source>
</evidence>
<organism evidence="3 4">
    <name type="scientific">Oceanobacillus jeddahense</name>
    <dbReference type="NCBI Taxonomy" id="1462527"/>
    <lineage>
        <taxon>Bacteria</taxon>
        <taxon>Bacillati</taxon>
        <taxon>Bacillota</taxon>
        <taxon>Bacilli</taxon>
        <taxon>Bacillales</taxon>
        <taxon>Bacillaceae</taxon>
        <taxon>Oceanobacillus</taxon>
    </lineage>
</organism>
<evidence type="ECO:0000313" key="4">
    <source>
        <dbReference type="Proteomes" id="UP001059773"/>
    </source>
</evidence>
<feature type="compositionally biased region" description="Acidic residues" evidence="1">
    <location>
        <begin position="40"/>
        <end position="52"/>
    </location>
</feature>
<keyword evidence="2" id="KW-0732">Signal</keyword>
<evidence type="ECO:0000313" key="3">
    <source>
        <dbReference type="EMBL" id="UUI03642.1"/>
    </source>
</evidence>
<evidence type="ECO:0000256" key="2">
    <source>
        <dbReference type="SAM" id="SignalP"/>
    </source>
</evidence>
<dbReference type="Gene3D" id="2.50.20.10">
    <property type="entry name" value="Lipoprotein localisation LolA/LolB/LppX"/>
    <property type="match status" value="1"/>
</dbReference>
<dbReference type="Proteomes" id="UP001059773">
    <property type="component" value="Chromosome"/>
</dbReference>
<reference evidence="3" key="1">
    <citation type="submission" date="2022-07" db="EMBL/GenBank/DDBJ databases">
        <title>FELIX.</title>
        <authorList>
            <person name="Wan K.H."/>
            <person name="Park S."/>
            <person name="Lawrence Q."/>
            <person name="Eichenberger J.P."/>
            <person name="Booth B.W."/>
            <person name="Piaggio A.J."/>
            <person name="Chandler J.C."/>
            <person name="Franklin A.B."/>
            <person name="Celniker S.E."/>
        </authorList>
    </citation>
    <scope>NUCLEOTIDE SEQUENCE</scope>
    <source>
        <strain evidence="3">QA-1986 374</strain>
    </source>
</reference>
<protein>
    <submittedName>
        <fullName evidence="3">Uncharacterized protein</fullName>
    </submittedName>
</protein>
<proteinExistence type="predicted"/>
<dbReference type="EMBL" id="CP101914">
    <property type="protein sequence ID" value="UUI03642.1"/>
    <property type="molecule type" value="Genomic_DNA"/>
</dbReference>
<accession>A0ABY5JW51</accession>
<feature type="chain" id="PRO_5046014910" evidence="2">
    <location>
        <begin position="22"/>
        <end position="291"/>
    </location>
</feature>
<name>A0ABY5JW51_9BACI</name>
<dbReference type="RefSeq" id="WP_256708692.1">
    <property type="nucleotide sequence ID" value="NZ_CP101914.1"/>
</dbReference>
<sequence length="291" mass="33231">MKKYYFLAALVSFFLVLTACSNDSDENGIEDNDAAAPETDQQETGETDDIASEEEELLEGALDALNGIDQRYEEATITLEMSMDEELEEELGEEENVETDSSTTMDMRSWQMNNEDGSVSERTEIETDGGPVEYSASEDSETSINYTEGDETAYEVEMADMGMDPADVRMEEEQIRELMNTYEVSYEGETSVNEYDAHHFVFTNGEEEIEYYFDTETFVIVQMVMHANDGEVATHMEVQDYALDFDYDEGFFRLEDVLDDSIEVEQVDPDELMEEQLDEDLEDGETEDNEE</sequence>
<dbReference type="PROSITE" id="PS51257">
    <property type="entry name" value="PROKAR_LIPOPROTEIN"/>
    <property type="match status" value="1"/>
</dbReference>
<feature type="region of interest" description="Disordered" evidence="1">
    <location>
        <begin position="28"/>
        <end position="52"/>
    </location>
</feature>
<gene>
    <name evidence="3" type="ORF">NP439_02800</name>
</gene>
<feature type="region of interest" description="Disordered" evidence="1">
    <location>
        <begin position="266"/>
        <end position="291"/>
    </location>
</feature>
<feature type="signal peptide" evidence="2">
    <location>
        <begin position="1"/>
        <end position="21"/>
    </location>
</feature>